<name>A0A6A7K6L2_9FIRM</name>
<organism evidence="2 3">
    <name type="scientific">Alkalibaculum sporogenes</name>
    <dbReference type="NCBI Taxonomy" id="2655001"/>
    <lineage>
        <taxon>Bacteria</taxon>
        <taxon>Bacillati</taxon>
        <taxon>Bacillota</taxon>
        <taxon>Clostridia</taxon>
        <taxon>Eubacteriales</taxon>
        <taxon>Eubacteriaceae</taxon>
        <taxon>Alkalibaculum</taxon>
    </lineage>
</organism>
<gene>
    <name evidence="2" type="ORF">GC105_04915</name>
</gene>
<evidence type="ECO:0000256" key="1">
    <source>
        <dbReference type="SAM" id="Phobius"/>
    </source>
</evidence>
<protein>
    <recommendedName>
        <fullName evidence="4">Fimbrial assembly protein</fullName>
    </recommendedName>
</protein>
<evidence type="ECO:0008006" key="4">
    <source>
        <dbReference type="Google" id="ProtNLM"/>
    </source>
</evidence>
<dbReference type="AlphaFoldDB" id="A0A6A7K6L2"/>
<feature type="transmembrane region" description="Helical" evidence="1">
    <location>
        <begin position="23"/>
        <end position="47"/>
    </location>
</feature>
<keyword evidence="1" id="KW-1133">Transmembrane helix</keyword>
<keyword evidence="3" id="KW-1185">Reference proteome</keyword>
<evidence type="ECO:0000313" key="2">
    <source>
        <dbReference type="EMBL" id="MPW25129.1"/>
    </source>
</evidence>
<dbReference type="PANTHER" id="PTHR40278:SF1">
    <property type="entry name" value="DNA UTILIZATION PROTEIN HOFN"/>
    <property type="match status" value="1"/>
</dbReference>
<comment type="caution">
    <text evidence="2">The sequence shown here is derived from an EMBL/GenBank/DDBJ whole genome shotgun (WGS) entry which is preliminary data.</text>
</comment>
<keyword evidence="1" id="KW-0812">Transmembrane</keyword>
<dbReference type="EMBL" id="WHNX01000006">
    <property type="protein sequence ID" value="MPW25129.1"/>
    <property type="molecule type" value="Genomic_DNA"/>
</dbReference>
<reference evidence="2 3" key="1">
    <citation type="submission" date="2019-10" db="EMBL/GenBank/DDBJ databases">
        <title>Alkalibaculum tamaniensis sp.nov., a new alkaliphilic acetogen, isolated on methoxylated aromatics from a mud volcano.</title>
        <authorList>
            <person name="Khomyakova M.A."/>
            <person name="Merkel A.Y."/>
            <person name="Bonch-Osmolovskaya E.A."/>
            <person name="Slobodkin A.I."/>
        </authorList>
    </citation>
    <scope>NUCLEOTIDE SEQUENCE [LARGE SCALE GENOMIC DNA]</scope>
    <source>
        <strain evidence="2 3">M08DMB</strain>
    </source>
</reference>
<proteinExistence type="predicted"/>
<dbReference type="Proteomes" id="UP000440004">
    <property type="component" value="Unassembled WGS sequence"/>
</dbReference>
<evidence type="ECO:0000313" key="3">
    <source>
        <dbReference type="Proteomes" id="UP000440004"/>
    </source>
</evidence>
<dbReference type="InterPro" id="IPR007813">
    <property type="entry name" value="PilN"/>
</dbReference>
<dbReference type="RefSeq" id="WP_152802317.1">
    <property type="nucleotide sequence ID" value="NZ_WHNX01000006.1"/>
</dbReference>
<dbReference type="Pfam" id="PF05137">
    <property type="entry name" value="PilN"/>
    <property type="match status" value="1"/>
</dbReference>
<accession>A0A6A7K6L2</accession>
<keyword evidence="1" id="KW-0472">Membrane</keyword>
<dbReference type="PANTHER" id="PTHR40278">
    <property type="entry name" value="DNA UTILIZATION PROTEIN HOFN"/>
    <property type="match status" value="1"/>
</dbReference>
<dbReference type="InterPro" id="IPR052534">
    <property type="entry name" value="Extracell_DNA_Util/SecSys_Comp"/>
</dbReference>
<sequence length="181" mass="20922">MRDINLLPEHMIKGNKSTEKTKFLYIVFVFILLLIISYLSIYVLDYINRRESYVLRQDIQGVEDILSAKTNIEKMEKEIQFKDEIILEIDKSSTNHYLLMQDIEKLVPVGIQFIEQVSEGGRMVINGIANDDREVADFAANLYKLNGITQIWIESAEYTDQIKFKVSFIYAVDGGVLSEVE</sequence>